<evidence type="ECO:0000256" key="2">
    <source>
        <dbReference type="SAM" id="Coils"/>
    </source>
</evidence>
<dbReference type="PROSITE" id="PS50005">
    <property type="entry name" value="TPR"/>
    <property type="match status" value="2"/>
</dbReference>
<dbReference type="InterPro" id="IPR000160">
    <property type="entry name" value="GGDEF_dom"/>
</dbReference>
<dbReference type="SUPFAM" id="SSF48452">
    <property type="entry name" value="TPR-like"/>
    <property type="match status" value="2"/>
</dbReference>
<dbReference type="STRING" id="249408.BOO71_0001291"/>
<feature type="domain" description="GGDEF" evidence="3">
    <location>
        <begin position="441"/>
        <end position="574"/>
    </location>
</feature>
<dbReference type="Pfam" id="PF00990">
    <property type="entry name" value="GGDEF"/>
    <property type="match status" value="1"/>
</dbReference>
<evidence type="ECO:0000256" key="1">
    <source>
        <dbReference type="PROSITE-ProRule" id="PRU00339"/>
    </source>
</evidence>
<reference evidence="4 5" key="1">
    <citation type="submission" date="2017-01" db="EMBL/GenBank/DDBJ databases">
        <title>Genome Analysis of Deinococcus marmoris KOPRI26562.</title>
        <authorList>
            <person name="Kim J.H."/>
            <person name="Oh H.-M."/>
        </authorList>
    </citation>
    <scope>NUCLEOTIDE SEQUENCE [LARGE SCALE GENOMIC DNA]</scope>
    <source>
        <strain evidence="4 5">KOPRI26562</strain>
    </source>
</reference>
<feature type="repeat" description="TPR" evidence="1">
    <location>
        <begin position="114"/>
        <end position="147"/>
    </location>
</feature>
<dbReference type="Gene3D" id="1.25.40.10">
    <property type="entry name" value="Tetratricopeptide repeat domain"/>
    <property type="match status" value="2"/>
</dbReference>
<feature type="repeat" description="TPR" evidence="1">
    <location>
        <begin position="154"/>
        <end position="187"/>
    </location>
</feature>
<dbReference type="Proteomes" id="UP000186607">
    <property type="component" value="Unassembled WGS sequence"/>
</dbReference>
<name>A0A1U7P3W2_9DEIO</name>
<dbReference type="GO" id="GO:0052621">
    <property type="term" value="F:diguanylate cyclase activity"/>
    <property type="evidence" value="ECO:0007669"/>
    <property type="project" value="TreeGrafter"/>
</dbReference>
<dbReference type="AlphaFoldDB" id="A0A1U7P3W2"/>
<dbReference type="EMBL" id="MSTI01000018">
    <property type="protein sequence ID" value="OLV19865.1"/>
    <property type="molecule type" value="Genomic_DNA"/>
</dbReference>
<dbReference type="PROSITE" id="PS50887">
    <property type="entry name" value="GGDEF"/>
    <property type="match status" value="1"/>
</dbReference>
<dbReference type="Gene3D" id="3.30.70.270">
    <property type="match status" value="1"/>
</dbReference>
<dbReference type="GO" id="GO:0043709">
    <property type="term" value="P:cell adhesion involved in single-species biofilm formation"/>
    <property type="evidence" value="ECO:0007669"/>
    <property type="project" value="TreeGrafter"/>
</dbReference>
<comment type="caution">
    <text evidence="4">The sequence shown here is derived from an EMBL/GenBank/DDBJ whole genome shotgun (WGS) entry which is preliminary data.</text>
</comment>
<gene>
    <name evidence="4" type="ORF">BOO71_0001291</name>
</gene>
<evidence type="ECO:0000313" key="4">
    <source>
        <dbReference type="EMBL" id="OLV19865.1"/>
    </source>
</evidence>
<dbReference type="InterPro" id="IPR011990">
    <property type="entry name" value="TPR-like_helical_dom_sf"/>
</dbReference>
<proteinExistence type="predicted"/>
<dbReference type="SMART" id="SM00267">
    <property type="entry name" value="GGDEF"/>
    <property type="match status" value="1"/>
</dbReference>
<keyword evidence="2" id="KW-0175">Coiled coil</keyword>
<dbReference type="Pfam" id="PF13424">
    <property type="entry name" value="TPR_12"/>
    <property type="match status" value="1"/>
</dbReference>
<dbReference type="NCBIfam" id="TIGR00254">
    <property type="entry name" value="GGDEF"/>
    <property type="match status" value="1"/>
</dbReference>
<dbReference type="GO" id="GO:1902201">
    <property type="term" value="P:negative regulation of bacterial-type flagellum-dependent cell motility"/>
    <property type="evidence" value="ECO:0007669"/>
    <property type="project" value="TreeGrafter"/>
</dbReference>
<keyword evidence="5" id="KW-1185">Reference proteome</keyword>
<dbReference type="FunFam" id="3.30.70.270:FF:000001">
    <property type="entry name" value="Diguanylate cyclase domain protein"/>
    <property type="match status" value="1"/>
</dbReference>
<organism evidence="4 5">
    <name type="scientific">Deinococcus marmoris</name>
    <dbReference type="NCBI Taxonomy" id="249408"/>
    <lineage>
        <taxon>Bacteria</taxon>
        <taxon>Thermotogati</taxon>
        <taxon>Deinococcota</taxon>
        <taxon>Deinococci</taxon>
        <taxon>Deinococcales</taxon>
        <taxon>Deinococcaceae</taxon>
        <taxon>Deinococcus</taxon>
    </lineage>
</organism>
<dbReference type="InterPro" id="IPR043128">
    <property type="entry name" value="Rev_trsase/Diguanyl_cyclase"/>
</dbReference>
<sequence length="574" mass="63261">MLDQAWEIRRSEPRETVRLARLALTYALPSPEKSRARLCLGYGLLRLGEFADAQTELIQALDAFSEAGDLLQKRTTSNILGMVQCELGQPVAALQTFLQVRQLSVALGLVQGEAEATNNVGLVYTSMGNHAAALDYHLRALRLGQSHGLQDVGRETLNNLSVVYYELTQYQDAWESAQASLNVAPETESSITHTSALALHNAARACFKLNHLDRALDLNRQALAIFEELEDQAAVAEVHDELGRLSQHQHGFEEAERFFRLGLQIRQQIGDLRGQAESLRHLGGLQLRLGQTQEALDTIHAARVTAEQSQAQTERCAADLALADAYRQAGQFREGFLHLEQHLLLKEELFNAASDQRVQSLQIQFELERAEQQRAAAEQLSAELQQLNSELARTHQELTVAHARTSALLEQVEQQANQDALTGLANRRAFDSAVARLQPGVQMTVVIGDIDHFKQVNDQYSHLIGDEVLRQIAGVLGAEVRLRQGDLLARFGGEEFVILMVGTDAGTTAHICERLRLATERHNWGAIRSGLCVTISLGAAVSRGGEDLTAVLQAADHALYEAKATGRNRVVVRS</sequence>
<feature type="coiled-coil region" evidence="2">
    <location>
        <begin position="360"/>
        <end position="404"/>
    </location>
</feature>
<protein>
    <submittedName>
        <fullName evidence="4">GGDEF family protein</fullName>
    </submittedName>
</protein>
<accession>A0A1U7P3W2</accession>
<dbReference type="InterPro" id="IPR050469">
    <property type="entry name" value="Diguanylate_Cyclase"/>
</dbReference>
<dbReference type="SUPFAM" id="SSF55073">
    <property type="entry name" value="Nucleotide cyclase"/>
    <property type="match status" value="1"/>
</dbReference>
<dbReference type="SMART" id="SM00028">
    <property type="entry name" value="TPR"/>
    <property type="match status" value="7"/>
</dbReference>
<evidence type="ECO:0000259" key="3">
    <source>
        <dbReference type="PROSITE" id="PS50887"/>
    </source>
</evidence>
<dbReference type="GO" id="GO:0005886">
    <property type="term" value="C:plasma membrane"/>
    <property type="evidence" value="ECO:0007669"/>
    <property type="project" value="TreeGrafter"/>
</dbReference>
<dbReference type="CDD" id="cd01949">
    <property type="entry name" value="GGDEF"/>
    <property type="match status" value="1"/>
</dbReference>
<dbReference type="InterPro" id="IPR019734">
    <property type="entry name" value="TPR_rpt"/>
</dbReference>
<dbReference type="InterPro" id="IPR029787">
    <property type="entry name" value="Nucleotide_cyclase"/>
</dbReference>
<dbReference type="PANTHER" id="PTHR45138:SF9">
    <property type="entry name" value="DIGUANYLATE CYCLASE DGCM-RELATED"/>
    <property type="match status" value="1"/>
</dbReference>
<evidence type="ECO:0000313" key="5">
    <source>
        <dbReference type="Proteomes" id="UP000186607"/>
    </source>
</evidence>
<keyword evidence="1" id="KW-0802">TPR repeat</keyword>
<dbReference type="PANTHER" id="PTHR45138">
    <property type="entry name" value="REGULATORY COMPONENTS OF SENSORY TRANSDUCTION SYSTEM"/>
    <property type="match status" value="1"/>
</dbReference>